<evidence type="ECO:0000256" key="1">
    <source>
        <dbReference type="SAM" id="Phobius"/>
    </source>
</evidence>
<dbReference type="AlphaFoldDB" id="A0A517PRX3"/>
<gene>
    <name evidence="2" type="ORF">HG66A1_39300</name>
</gene>
<feature type="transmembrane region" description="Helical" evidence="1">
    <location>
        <begin position="273"/>
        <end position="292"/>
    </location>
</feature>
<evidence type="ECO:0000313" key="3">
    <source>
        <dbReference type="Proteomes" id="UP000320421"/>
    </source>
</evidence>
<accession>A0A517PRX3</accession>
<keyword evidence="3" id="KW-1185">Reference proteome</keyword>
<keyword evidence="1" id="KW-0812">Transmembrane</keyword>
<keyword evidence="1" id="KW-0472">Membrane</keyword>
<keyword evidence="1" id="KW-1133">Transmembrane helix</keyword>
<proteinExistence type="predicted"/>
<dbReference type="EMBL" id="CP036266">
    <property type="protein sequence ID" value="QDT22123.1"/>
    <property type="molecule type" value="Genomic_DNA"/>
</dbReference>
<name>A0A517PRX3_9PLAN</name>
<protein>
    <submittedName>
        <fullName evidence="2">Uncharacterized protein</fullName>
    </submittedName>
</protein>
<evidence type="ECO:0000313" key="2">
    <source>
        <dbReference type="EMBL" id="QDT22123.1"/>
    </source>
</evidence>
<feature type="transmembrane region" description="Helical" evidence="1">
    <location>
        <begin position="246"/>
        <end position="267"/>
    </location>
</feature>
<feature type="transmembrane region" description="Helical" evidence="1">
    <location>
        <begin position="210"/>
        <end position="234"/>
    </location>
</feature>
<dbReference type="RefSeq" id="WP_145187486.1">
    <property type="nucleotide sequence ID" value="NZ_CP036266.1"/>
</dbReference>
<sequence length="326" mass="37374">MGLIRTTRTDLDDIIDAEAENEFEILPHMARIALAARIARRTVESFGTRWPEVPRHGSDKYLQAIKQIEDHAAFGEPVAEIETLQNELIMSLGAVRRSVYDREDDVSPTEAEEAFVRQADEATRIVERALETTQSSPSASAGILRIIYHRFMLLFNETDSEFCDSVMDDIEKICAYSVIEMWDDQTLVAPQIFKRDLPKFSDHKSGIEKFFGFIDSAISSRWFYGCFFIVLAYFSQRAIESKPRDIVWYGITAFNLFWVTLGILIMFRSRWAVGVYLFSSGLLGVYAVYFGFTDAFTTNRIILLGMSLFLIYRYQDVVEAVQQKSV</sequence>
<organism evidence="2 3">
    <name type="scientific">Gimesia chilikensis</name>
    <dbReference type="NCBI Taxonomy" id="2605989"/>
    <lineage>
        <taxon>Bacteria</taxon>
        <taxon>Pseudomonadati</taxon>
        <taxon>Planctomycetota</taxon>
        <taxon>Planctomycetia</taxon>
        <taxon>Planctomycetales</taxon>
        <taxon>Planctomycetaceae</taxon>
        <taxon>Gimesia</taxon>
    </lineage>
</organism>
<dbReference type="Proteomes" id="UP000320421">
    <property type="component" value="Chromosome"/>
</dbReference>
<reference evidence="2 3" key="1">
    <citation type="submission" date="2019-02" db="EMBL/GenBank/DDBJ databases">
        <title>Deep-cultivation of Planctomycetes and their phenomic and genomic characterization uncovers novel biology.</title>
        <authorList>
            <person name="Wiegand S."/>
            <person name="Jogler M."/>
            <person name="Boedeker C."/>
            <person name="Pinto D."/>
            <person name="Vollmers J."/>
            <person name="Rivas-Marin E."/>
            <person name="Kohn T."/>
            <person name="Peeters S.H."/>
            <person name="Heuer A."/>
            <person name="Rast P."/>
            <person name="Oberbeckmann S."/>
            <person name="Bunk B."/>
            <person name="Jeske O."/>
            <person name="Meyerdierks A."/>
            <person name="Storesund J.E."/>
            <person name="Kallscheuer N."/>
            <person name="Luecker S."/>
            <person name="Lage O.M."/>
            <person name="Pohl T."/>
            <person name="Merkel B.J."/>
            <person name="Hornburger P."/>
            <person name="Mueller R.-W."/>
            <person name="Bruemmer F."/>
            <person name="Labrenz M."/>
            <person name="Spormann A.M."/>
            <person name="Op den Camp H."/>
            <person name="Overmann J."/>
            <person name="Amann R."/>
            <person name="Jetten M.S.M."/>
            <person name="Mascher T."/>
            <person name="Medema M.H."/>
            <person name="Devos D.P."/>
            <person name="Kaster A.-K."/>
            <person name="Ovreas L."/>
            <person name="Rohde M."/>
            <person name="Galperin M.Y."/>
            <person name="Jogler C."/>
        </authorList>
    </citation>
    <scope>NUCLEOTIDE SEQUENCE [LARGE SCALE GENOMIC DNA]</scope>
    <source>
        <strain evidence="2 3">HG66A1</strain>
    </source>
</reference>